<evidence type="ECO:0000256" key="2">
    <source>
        <dbReference type="ARBA" id="ARBA00022692"/>
    </source>
</evidence>
<keyword evidence="4 5" id="KW-0472">Membrane</keyword>
<evidence type="ECO:0000256" key="5">
    <source>
        <dbReference type="SAM" id="Phobius"/>
    </source>
</evidence>
<protein>
    <submittedName>
        <fullName evidence="6">Uncharacterized protein</fullName>
    </submittedName>
</protein>
<comment type="subcellular location">
    <subcellularLocation>
        <location evidence="1">Membrane</location>
        <topology evidence="1">Multi-pass membrane protein</topology>
    </subcellularLocation>
</comment>
<evidence type="ECO:0000256" key="3">
    <source>
        <dbReference type="ARBA" id="ARBA00022989"/>
    </source>
</evidence>
<dbReference type="Proteomes" id="UP000604046">
    <property type="component" value="Unassembled WGS sequence"/>
</dbReference>
<dbReference type="Pfam" id="PF13564">
    <property type="entry name" value="DoxX_2"/>
    <property type="match status" value="1"/>
</dbReference>
<evidence type="ECO:0000256" key="4">
    <source>
        <dbReference type="ARBA" id="ARBA00023136"/>
    </source>
</evidence>
<dbReference type="GO" id="GO:0016020">
    <property type="term" value="C:membrane"/>
    <property type="evidence" value="ECO:0007669"/>
    <property type="project" value="UniProtKB-SubCell"/>
</dbReference>
<feature type="transmembrane region" description="Helical" evidence="5">
    <location>
        <begin position="43"/>
        <end position="63"/>
    </location>
</feature>
<reference evidence="6" key="1">
    <citation type="submission" date="2021-02" db="EMBL/GenBank/DDBJ databases">
        <authorList>
            <person name="Dougan E. K."/>
            <person name="Rhodes N."/>
            <person name="Thang M."/>
            <person name="Chan C."/>
        </authorList>
    </citation>
    <scope>NUCLEOTIDE SEQUENCE</scope>
</reference>
<keyword evidence="3 5" id="KW-1133">Transmembrane helix</keyword>
<feature type="transmembrane region" description="Helical" evidence="5">
    <location>
        <begin position="7"/>
        <end position="23"/>
    </location>
</feature>
<comment type="caution">
    <text evidence="6">The sequence shown here is derived from an EMBL/GenBank/DDBJ whole genome shotgun (WGS) entry which is preliminary data.</text>
</comment>
<feature type="transmembrane region" description="Helical" evidence="5">
    <location>
        <begin position="121"/>
        <end position="140"/>
    </location>
</feature>
<evidence type="ECO:0000256" key="1">
    <source>
        <dbReference type="ARBA" id="ARBA00004141"/>
    </source>
</evidence>
<accession>A0A812SN53</accession>
<proteinExistence type="predicted"/>
<sequence>MDDPLEWTLRVVLALALGIHSILDVTDPCHKGKSHLLQVEESLPRWFLPAVGVLRALAAFQLFSDIPQAVLAALAYSSTVWCGAAYFHVRRQHHPVAAVPALSFVALVAVLMAMRVNLLSALLGTTACAVLAIGLGFVFVTPPPSPAYVALAGEVRVCSDIAYQFMGRNRTLSKAERKRLSNAYVWFDWWSIPQESLRSFCWIEDDRLERDQAAGIRSIPFYVSVSRFFICLVPPLRHEDTDQICDYGTYLNRGWCRAELWCRYLASSVTMAEDDEEEATAPAVSWKILPVIVVSAEDCVEFGSTETWRHCLAHEGEFTFEADRKAVGLICRAALDLKLIELEGPDGFPRDQDTFRVLAARREDLTGAQEKERTVEEFLKAFKFASLQSAVKVRRGIGGLACATLSGDLPHFATQDDAEAADRARILDDEAAYYVGKQLVFAVLV</sequence>
<feature type="transmembrane region" description="Helical" evidence="5">
    <location>
        <begin position="70"/>
        <end position="89"/>
    </location>
</feature>
<name>A0A812SN53_9DINO</name>
<organism evidence="6 7">
    <name type="scientific">Symbiodinium natans</name>
    <dbReference type="NCBI Taxonomy" id="878477"/>
    <lineage>
        <taxon>Eukaryota</taxon>
        <taxon>Sar</taxon>
        <taxon>Alveolata</taxon>
        <taxon>Dinophyceae</taxon>
        <taxon>Suessiales</taxon>
        <taxon>Symbiodiniaceae</taxon>
        <taxon>Symbiodinium</taxon>
    </lineage>
</organism>
<dbReference type="EMBL" id="CAJNDS010002478">
    <property type="protein sequence ID" value="CAE7491870.1"/>
    <property type="molecule type" value="Genomic_DNA"/>
</dbReference>
<feature type="transmembrane region" description="Helical" evidence="5">
    <location>
        <begin position="95"/>
        <end position="114"/>
    </location>
</feature>
<evidence type="ECO:0000313" key="7">
    <source>
        <dbReference type="Proteomes" id="UP000604046"/>
    </source>
</evidence>
<gene>
    <name evidence="6" type="ORF">SNAT2548_LOCUS27567</name>
</gene>
<evidence type="ECO:0000313" key="6">
    <source>
        <dbReference type="EMBL" id="CAE7491870.1"/>
    </source>
</evidence>
<keyword evidence="2 5" id="KW-0812">Transmembrane</keyword>
<dbReference type="AlphaFoldDB" id="A0A812SN53"/>
<dbReference type="InterPro" id="IPR032808">
    <property type="entry name" value="DoxX"/>
</dbReference>
<keyword evidence="7" id="KW-1185">Reference proteome</keyword>